<gene>
    <name evidence="1" type="ORF">MELLADRAFT_75227</name>
</gene>
<dbReference type="InParanoid" id="F4RU39"/>
<dbReference type="EMBL" id="GL883120">
    <property type="protein sequence ID" value="EGG04109.1"/>
    <property type="molecule type" value="Genomic_DNA"/>
</dbReference>
<reference evidence="2" key="1">
    <citation type="journal article" date="2011" name="Proc. Natl. Acad. Sci. U.S.A.">
        <title>Obligate biotrophy features unraveled by the genomic analysis of rust fungi.</title>
        <authorList>
            <person name="Duplessis S."/>
            <person name="Cuomo C.A."/>
            <person name="Lin Y.-C."/>
            <person name="Aerts A."/>
            <person name="Tisserant E."/>
            <person name="Veneault-Fourrey C."/>
            <person name="Joly D.L."/>
            <person name="Hacquard S."/>
            <person name="Amselem J."/>
            <person name="Cantarel B.L."/>
            <person name="Chiu R."/>
            <person name="Coutinho P.M."/>
            <person name="Feau N."/>
            <person name="Field M."/>
            <person name="Frey P."/>
            <person name="Gelhaye E."/>
            <person name="Goldberg J."/>
            <person name="Grabherr M.G."/>
            <person name="Kodira C.D."/>
            <person name="Kohler A."/>
            <person name="Kuees U."/>
            <person name="Lindquist E.A."/>
            <person name="Lucas S.M."/>
            <person name="Mago R."/>
            <person name="Mauceli E."/>
            <person name="Morin E."/>
            <person name="Murat C."/>
            <person name="Pangilinan J.L."/>
            <person name="Park R."/>
            <person name="Pearson M."/>
            <person name="Quesneville H."/>
            <person name="Rouhier N."/>
            <person name="Sakthikumar S."/>
            <person name="Salamov A.A."/>
            <person name="Schmutz J."/>
            <person name="Selles B."/>
            <person name="Shapiro H."/>
            <person name="Tanguay P."/>
            <person name="Tuskan G.A."/>
            <person name="Henrissat B."/>
            <person name="Van de Peer Y."/>
            <person name="Rouze P."/>
            <person name="Ellis J.G."/>
            <person name="Dodds P.N."/>
            <person name="Schein J.E."/>
            <person name="Zhong S."/>
            <person name="Hamelin R.C."/>
            <person name="Grigoriev I.V."/>
            <person name="Szabo L.J."/>
            <person name="Martin F."/>
        </authorList>
    </citation>
    <scope>NUCLEOTIDE SEQUENCE [LARGE SCALE GENOMIC DNA]</scope>
    <source>
        <strain evidence="2">98AG31 / pathotype 3-4-7</strain>
    </source>
</reference>
<keyword evidence="2" id="KW-1185">Reference proteome</keyword>
<sequence length="100" mass="11498">MPTHDSYHIQFAFKFTSTRSNYHDKPTKLKTIGPNPTTQPFESIHLPYPFESILILYSFVFLCIPFKTSSIPFLTSIVLGYLIEPSDSYSATRCSTIYLH</sequence>
<accession>F4RU39</accession>
<name>F4RU39_MELLP</name>
<evidence type="ECO:0000313" key="2">
    <source>
        <dbReference type="Proteomes" id="UP000001072"/>
    </source>
</evidence>
<proteinExistence type="predicted"/>
<dbReference type="AlphaFoldDB" id="F4RU39"/>
<dbReference type="RefSeq" id="XP_007412570.1">
    <property type="nucleotide sequence ID" value="XM_007412508.1"/>
</dbReference>
<protein>
    <submittedName>
        <fullName evidence="1">Uncharacterized protein</fullName>
    </submittedName>
</protein>
<dbReference type="Proteomes" id="UP000001072">
    <property type="component" value="Unassembled WGS sequence"/>
</dbReference>
<dbReference type="HOGENOM" id="CLU_2306712_0_0_1"/>
<organism evidence="2">
    <name type="scientific">Melampsora larici-populina (strain 98AG31 / pathotype 3-4-7)</name>
    <name type="common">Poplar leaf rust fungus</name>
    <dbReference type="NCBI Taxonomy" id="747676"/>
    <lineage>
        <taxon>Eukaryota</taxon>
        <taxon>Fungi</taxon>
        <taxon>Dikarya</taxon>
        <taxon>Basidiomycota</taxon>
        <taxon>Pucciniomycotina</taxon>
        <taxon>Pucciniomycetes</taxon>
        <taxon>Pucciniales</taxon>
        <taxon>Melampsoraceae</taxon>
        <taxon>Melampsora</taxon>
    </lineage>
</organism>
<evidence type="ECO:0000313" key="1">
    <source>
        <dbReference type="EMBL" id="EGG04109.1"/>
    </source>
</evidence>
<dbReference type="GeneID" id="18932628"/>
<dbReference type="KEGG" id="mlr:MELLADRAFT_75227"/>
<dbReference type="VEuPathDB" id="FungiDB:MELLADRAFT_75227"/>